<evidence type="ECO:0000256" key="12">
    <source>
        <dbReference type="HAMAP-Rule" id="MF_00138"/>
    </source>
</evidence>
<dbReference type="InterPro" id="IPR020559">
    <property type="entry name" value="PRibGlycinamide_synth_CS"/>
</dbReference>
<dbReference type="SMART" id="SM01209">
    <property type="entry name" value="GARS_A"/>
    <property type="match status" value="1"/>
</dbReference>
<keyword evidence="6 13" id="KW-0547">Nucleotide-binding</keyword>
<evidence type="ECO:0000256" key="6">
    <source>
        <dbReference type="ARBA" id="ARBA00022741"/>
    </source>
</evidence>
<organism evidence="15 16">
    <name type="scientific">Peptoniphilus olsenii</name>
    <dbReference type="NCBI Taxonomy" id="411570"/>
    <lineage>
        <taxon>Bacteria</taxon>
        <taxon>Bacillati</taxon>
        <taxon>Bacillota</taxon>
        <taxon>Tissierellia</taxon>
        <taxon>Tissierellales</taxon>
        <taxon>Peptoniphilaceae</taxon>
        <taxon>Peptoniphilus</taxon>
    </lineage>
</organism>
<keyword evidence="7 12" id="KW-0658">Purine biosynthesis</keyword>
<dbReference type="PANTHER" id="PTHR43472:SF1">
    <property type="entry name" value="PHOSPHORIBOSYLAMINE--GLYCINE LIGASE, CHLOROPLASTIC"/>
    <property type="match status" value="1"/>
</dbReference>
<comment type="cofactor">
    <cofactor evidence="1">
        <name>Mn(2+)</name>
        <dbReference type="ChEBI" id="CHEBI:29035"/>
    </cofactor>
</comment>
<dbReference type="SMART" id="SM01210">
    <property type="entry name" value="GARS_C"/>
    <property type="match status" value="1"/>
</dbReference>
<gene>
    <name evidence="12" type="primary">purD</name>
    <name evidence="15" type="ORF">ABID14_000533</name>
</gene>
<dbReference type="InterPro" id="IPR020562">
    <property type="entry name" value="PRibGlycinamide_synth_N"/>
</dbReference>
<dbReference type="Gene3D" id="3.30.1490.20">
    <property type="entry name" value="ATP-grasp fold, A domain"/>
    <property type="match status" value="1"/>
</dbReference>
<comment type="catalytic activity">
    <reaction evidence="12">
        <text>5-phospho-beta-D-ribosylamine + glycine + ATP = N(1)-(5-phospho-beta-D-ribosyl)glycinamide + ADP + phosphate + H(+)</text>
        <dbReference type="Rhea" id="RHEA:17453"/>
        <dbReference type="ChEBI" id="CHEBI:15378"/>
        <dbReference type="ChEBI" id="CHEBI:30616"/>
        <dbReference type="ChEBI" id="CHEBI:43474"/>
        <dbReference type="ChEBI" id="CHEBI:57305"/>
        <dbReference type="ChEBI" id="CHEBI:58681"/>
        <dbReference type="ChEBI" id="CHEBI:143788"/>
        <dbReference type="ChEBI" id="CHEBI:456216"/>
        <dbReference type="EC" id="6.3.4.13"/>
    </reaction>
</comment>
<dbReference type="Pfam" id="PF01071">
    <property type="entry name" value="GARS_A"/>
    <property type="match status" value="1"/>
</dbReference>
<evidence type="ECO:0000313" key="16">
    <source>
        <dbReference type="Proteomes" id="UP001549162"/>
    </source>
</evidence>
<dbReference type="EMBL" id="JBEPMA010000002">
    <property type="protein sequence ID" value="MET3616908.1"/>
    <property type="molecule type" value="Genomic_DNA"/>
</dbReference>
<dbReference type="InterPro" id="IPR020561">
    <property type="entry name" value="PRibGlycinamid_synth_ATP-grasp"/>
</dbReference>
<dbReference type="InterPro" id="IPR013815">
    <property type="entry name" value="ATP_grasp_subdomain_1"/>
</dbReference>
<evidence type="ECO:0000313" key="15">
    <source>
        <dbReference type="EMBL" id="MET3616908.1"/>
    </source>
</evidence>
<keyword evidence="8 13" id="KW-0067">ATP-binding</keyword>
<feature type="domain" description="ATP-grasp" evidence="14">
    <location>
        <begin position="107"/>
        <end position="311"/>
    </location>
</feature>
<evidence type="ECO:0000256" key="5">
    <source>
        <dbReference type="ARBA" id="ARBA00022598"/>
    </source>
</evidence>
<evidence type="ECO:0000256" key="1">
    <source>
        <dbReference type="ARBA" id="ARBA00001936"/>
    </source>
</evidence>
<dbReference type="InterPro" id="IPR000115">
    <property type="entry name" value="PRibGlycinamide_synth"/>
</dbReference>
<dbReference type="SUPFAM" id="SSF51246">
    <property type="entry name" value="Rudiment single hybrid motif"/>
    <property type="match status" value="1"/>
</dbReference>
<dbReference type="Gene3D" id="3.30.470.20">
    <property type="entry name" value="ATP-grasp fold, B domain"/>
    <property type="match status" value="1"/>
</dbReference>
<accession>A0ABV2J8D2</accession>
<dbReference type="Gene3D" id="3.90.600.10">
    <property type="entry name" value="Phosphoribosylglycinamide synthetase, C-terminal domain"/>
    <property type="match status" value="1"/>
</dbReference>
<dbReference type="HAMAP" id="MF_00138">
    <property type="entry name" value="GARS"/>
    <property type="match status" value="1"/>
</dbReference>
<dbReference type="InterPro" id="IPR016185">
    <property type="entry name" value="PreATP-grasp_dom_sf"/>
</dbReference>
<keyword evidence="16" id="KW-1185">Reference proteome</keyword>
<dbReference type="PANTHER" id="PTHR43472">
    <property type="entry name" value="PHOSPHORIBOSYLAMINE--GLYCINE LIGASE"/>
    <property type="match status" value="1"/>
</dbReference>
<proteinExistence type="inferred from homology"/>
<dbReference type="NCBIfam" id="TIGR00877">
    <property type="entry name" value="purD"/>
    <property type="match status" value="1"/>
</dbReference>
<dbReference type="Proteomes" id="UP001549162">
    <property type="component" value="Unassembled WGS sequence"/>
</dbReference>
<dbReference type="Pfam" id="PF02844">
    <property type="entry name" value="GARS_N"/>
    <property type="match status" value="1"/>
</dbReference>
<evidence type="ECO:0000256" key="8">
    <source>
        <dbReference type="ARBA" id="ARBA00022840"/>
    </source>
</evidence>
<evidence type="ECO:0000256" key="3">
    <source>
        <dbReference type="ARBA" id="ARBA00005174"/>
    </source>
</evidence>
<dbReference type="RefSeq" id="WP_354366927.1">
    <property type="nucleotide sequence ID" value="NZ_JBEPMA010000002.1"/>
</dbReference>
<dbReference type="EC" id="6.3.4.13" evidence="4 12"/>
<dbReference type="InterPro" id="IPR020560">
    <property type="entry name" value="PRibGlycinamide_synth_C-dom"/>
</dbReference>
<dbReference type="Pfam" id="PF02843">
    <property type="entry name" value="GARS_C"/>
    <property type="match status" value="1"/>
</dbReference>
<comment type="pathway">
    <text evidence="3 12">Purine metabolism; IMP biosynthesis via de novo pathway; N(1)-(5-phospho-D-ribosyl)glycinamide from 5-phospho-alpha-D-ribose 1-diphosphate: step 2/2.</text>
</comment>
<dbReference type="InterPro" id="IPR037123">
    <property type="entry name" value="PRibGlycinamide_synth_C_sf"/>
</dbReference>
<evidence type="ECO:0000256" key="13">
    <source>
        <dbReference type="PROSITE-ProRule" id="PRU00409"/>
    </source>
</evidence>
<evidence type="ECO:0000256" key="4">
    <source>
        <dbReference type="ARBA" id="ARBA00013255"/>
    </source>
</evidence>
<evidence type="ECO:0000259" key="14">
    <source>
        <dbReference type="PROSITE" id="PS50975"/>
    </source>
</evidence>
<evidence type="ECO:0000256" key="11">
    <source>
        <dbReference type="ARBA" id="ARBA00042864"/>
    </source>
</evidence>
<reference evidence="15 16" key="1">
    <citation type="submission" date="2024-06" db="EMBL/GenBank/DDBJ databases">
        <title>Genomic Encyclopedia of Type Strains, Phase IV (KMG-IV): sequencing the most valuable type-strain genomes for metagenomic binning, comparative biology and taxonomic classification.</title>
        <authorList>
            <person name="Goeker M."/>
        </authorList>
    </citation>
    <scope>NUCLEOTIDE SEQUENCE [LARGE SCALE GENOMIC DNA]</scope>
    <source>
        <strain evidence="15 16">DSM 21460</strain>
    </source>
</reference>
<dbReference type="PROSITE" id="PS50975">
    <property type="entry name" value="ATP_GRASP"/>
    <property type="match status" value="1"/>
</dbReference>
<comment type="caution">
    <text evidence="15">The sequence shown here is derived from an EMBL/GenBank/DDBJ whole genome shotgun (WGS) entry which is preliminary data.</text>
</comment>
<name>A0ABV2J8D2_9FIRM</name>
<comment type="cofactor">
    <cofactor evidence="2">
        <name>Mg(2+)</name>
        <dbReference type="ChEBI" id="CHEBI:18420"/>
    </cofactor>
</comment>
<sequence>MKVLVIGNGGREYALCWKLNESPKVDKIFVAKGNGGTLSFCENIDIDVKDIDKLCEFAESEHIDLTVVGPEDPLCDGIVDKFRENGLKIFGPDRECAQFEKSKEFTKKFLEKYNIPTAKYMSFTDYENAINSLEKFSYPLVVKADGLCLGKGVIICQNSEEAKNALYKIFKDRVFGSEGDKVVIEEFLTGEEASLLCLVSNNKLYPLERAKDHKQIYDGDKGPNTGGVGTYSPVKASKELENNLKEVCNKIEEGLNKEKLNYSGILFIGFMIENDKPRVLEFNVRFGDPETEVLMPRLDCDLFEILNKTIDGSLEAKDIRWKDDYCLTVIMCSGGYPSSYEKGKLIKGIENVEDDILVFHNGTKVDKNLLTNGGRVLSITALGKTLKEAREKAYKDVEKISFEDAYYRKDIGVK</sequence>
<dbReference type="SUPFAM" id="SSF56059">
    <property type="entry name" value="Glutathione synthetase ATP-binding domain-like"/>
    <property type="match status" value="1"/>
</dbReference>
<dbReference type="SUPFAM" id="SSF52440">
    <property type="entry name" value="PreATP-grasp domain"/>
    <property type="match status" value="1"/>
</dbReference>
<evidence type="ECO:0000256" key="2">
    <source>
        <dbReference type="ARBA" id="ARBA00001946"/>
    </source>
</evidence>
<protein>
    <recommendedName>
        <fullName evidence="4 12">Phosphoribosylamine--glycine ligase</fullName>
        <ecNumber evidence="4 12">6.3.4.13</ecNumber>
    </recommendedName>
    <alternativeName>
        <fullName evidence="12">GARS</fullName>
    </alternativeName>
    <alternativeName>
        <fullName evidence="10 12">Glycinamide ribonucleotide synthetase</fullName>
    </alternativeName>
    <alternativeName>
        <fullName evidence="11 12">Phosphoribosylglycinamide synthetase</fullName>
    </alternativeName>
</protein>
<comment type="similarity">
    <text evidence="9 12">Belongs to the GARS family.</text>
</comment>
<dbReference type="InterPro" id="IPR011054">
    <property type="entry name" value="Rudment_hybrid_motif"/>
</dbReference>
<evidence type="ECO:0000256" key="10">
    <source>
        <dbReference type="ARBA" id="ARBA00042242"/>
    </source>
</evidence>
<keyword evidence="5 12" id="KW-0436">Ligase</keyword>
<evidence type="ECO:0000256" key="7">
    <source>
        <dbReference type="ARBA" id="ARBA00022755"/>
    </source>
</evidence>
<dbReference type="Gene3D" id="3.40.50.20">
    <property type="match status" value="1"/>
</dbReference>
<dbReference type="InterPro" id="IPR011761">
    <property type="entry name" value="ATP-grasp"/>
</dbReference>
<dbReference type="GO" id="GO:0004637">
    <property type="term" value="F:phosphoribosylamine-glycine ligase activity"/>
    <property type="evidence" value="ECO:0007669"/>
    <property type="project" value="UniProtKB-EC"/>
</dbReference>
<evidence type="ECO:0000256" key="9">
    <source>
        <dbReference type="ARBA" id="ARBA00038345"/>
    </source>
</evidence>
<dbReference type="PROSITE" id="PS00184">
    <property type="entry name" value="GARS"/>
    <property type="match status" value="1"/>
</dbReference>